<dbReference type="PANTHER" id="PTHR43767">
    <property type="entry name" value="LONG-CHAIN-FATTY-ACID--COA LIGASE"/>
    <property type="match status" value="1"/>
</dbReference>
<comment type="caution">
    <text evidence="2">The sequence shown here is derived from an EMBL/GenBank/DDBJ whole genome shotgun (WGS) entry which is preliminary data.</text>
</comment>
<dbReference type="Gene3D" id="3.40.50.980">
    <property type="match status" value="1"/>
</dbReference>
<reference evidence="2" key="1">
    <citation type="journal article" date="2014" name="Front. Microbiol.">
        <title>High frequency of phylogenetically diverse reductive dehalogenase-homologous genes in deep subseafloor sedimentary metagenomes.</title>
        <authorList>
            <person name="Kawai M."/>
            <person name="Futagami T."/>
            <person name="Toyoda A."/>
            <person name="Takaki Y."/>
            <person name="Nishi S."/>
            <person name="Hori S."/>
            <person name="Arai W."/>
            <person name="Tsubouchi T."/>
            <person name="Morono Y."/>
            <person name="Uchiyama I."/>
            <person name="Ito T."/>
            <person name="Fujiyama A."/>
            <person name="Inagaki F."/>
            <person name="Takami H."/>
        </authorList>
    </citation>
    <scope>NUCLEOTIDE SEQUENCE</scope>
    <source>
        <strain evidence="2">Expedition CK06-06</strain>
    </source>
</reference>
<dbReference type="InterPro" id="IPR000873">
    <property type="entry name" value="AMP-dep_synth/lig_dom"/>
</dbReference>
<organism evidence="2">
    <name type="scientific">marine sediment metagenome</name>
    <dbReference type="NCBI Taxonomy" id="412755"/>
    <lineage>
        <taxon>unclassified sequences</taxon>
        <taxon>metagenomes</taxon>
        <taxon>ecological metagenomes</taxon>
    </lineage>
</organism>
<dbReference type="Pfam" id="PF00501">
    <property type="entry name" value="AMP-binding"/>
    <property type="match status" value="1"/>
</dbReference>
<dbReference type="PANTHER" id="PTHR43767:SF1">
    <property type="entry name" value="NONRIBOSOMAL PEPTIDE SYNTHASE PES1 (EUROFUNG)-RELATED"/>
    <property type="match status" value="1"/>
</dbReference>
<sequence length="97" mass="11215">MSDQKIYYKHWPEGVPKEVDIPNKTLIDFLEDSVKAYPDNIVSYFMGFELTYTMLLDIVHRVATKLTELGIKKGDCVAIQFTNNPAFIAYYYGILKI</sequence>
<feature type="domain" description="AMP-dependent synthetase/ligase" evidence="1">
    <location>
        <begin position="30"/>
        <end position="97"/>
    </location>
</feature>
<evidence type="ECO:0000313" key="2">
    <source>
        <dbReference type="EMBL" id="GAH04999.1"/>
    </source>
</evidence>
<dbReference type="InterPro" id="IPR050237">
    <property type="entry name" value="ATP-dep_AMP-bd_enzyme"/>
</dbReference>
<name>X1DJ31_9ZZZZ</name>
<accession>X1DJ31</accession>
<protein>
    <recommendedName>
        <fullName evidence="1">AMP-dependent synthetase/ligase domain-containing protein</fullName>
    </recommendedName>
</protein>
<dbReference type="AlphaFoldDB" id="X1DJ31"/>
<dbReference type="EMBL" id="BART01020629">
    <property type="protein sequence ID" value="GAH04999.1"/>
    <property type="molecule type" value="Genomic_DNA"/>
</dbReference>
<evidence type="ECO:0000259" key="1">
    <source>
        <dbReference type="Pfam" id="PF00501"/>
    </source>
</evidence>
<proteinExistence type="predicted"/>
<gene>
    <name evidence="2" type="ORF">S01H4_38270</name>
</gene>
<dbReference type="SUPFAM" id="SSF56801">
    <property type="entry name" value="Acetyl-CoA synthetase-like"/>
    <property type="match status" value="1"/>
</dbReference>